<protein>
    <recommendedName>
        <fullName evidence="1">BioF2-like acetyltransferase domain-containing protein</fullName>
    </recommendedName>
</protein>
<proteinExistence type="predicted"/>
<accession>A0A091BKC7</accession>
<dbReference type="STRING" id="1121013.GCA_000426365_01155"/>
<evidence type="ECO:0000313" key="2">
    <source>
        <dbReference type="EMBL" id="KFN51264.1"/>
    </source>
</evidence>
<evidence type="ECO:0000313" key="3">
    <source>
        <dbReference type="Proteomes" id="UP000029391"/>
    </source>
</evidence>
<gene>
    <name evidence="2" type="ORF">P873_03085</name>
</gene>
<dbReference type="EMBL" id="AWXU01000007">
    <property type="protein sequence ID" value="KFN51264.1"/>
    <property type="molecule type" value="Genomic_DNA"/>
</dbReference>
<keyword evidence="3" id="KW-1185">Reference proteome</keyword>
<feature type="domain" description="BioF2-like acetyltransferase" evidence="1">
    <location>
        <begin position="138"/>
        <end position="266"/>
    </location>
</feature>
<sequence length="325" mass="35347">MTSAWEISTKPGEAYLQWVSARHHAFAEPGWTRALAAIGAQPLFAWSATLESGVLVACMRRGPFRLGICGHPVAGPRWDAMSDTEAKTQAESLCAAAKLDLLRLNRSMLTSVDNRASGARMEFWIDDLAEWRDDASRRRRKDLAFARRATAGRAQLSEGLDPSAAFALYAATVDRHAGNRRYTPAYFVALQDLARESAALRCLSVTDAGGGLLGFAVLAFHGRVAYYLHGGASPEGRRAGVSDLLLEAMLVATRDSGCRRFSLMASPWDQPGLSAFKEKWSDRRGFAVTHDLAASVVGRLACGWLRHKGRGDRRLAVENAGTAAR</sequence>
<dbReference type="OrthoDB" id="6021185at2"/>
<organism evidence="2 3">
    <name type="scientific">Arenimonas composti TR7-09 = DSM 18010</name>
    <dbReference type="NCBI Taxonomy" id="1121013"/>
    <lineage>
        <taxon>Bacteria</taxon>
        <taxon>Pseudomonadati</taxon>
        <taxon>Pseudomonadota</taxon>
        <taxon>Gammaproteobacteria</taxon>
        <taxon>Lysobacterales</taxon>
        <taxon>Lysobacteraceae</taxon>
        <taxon>Arenimonas</taxon>
    </lineage>
</organism>
<name>A0A091BKC7_9GAMM</name>
<comment type="caution">
    <text evidence="2">The sequence shown here is derived from an EMBL/GenBank/DDBJ whole genome shotgun (WGS) entry which is preliminary data.</text>
</comment>
<evidence type="ECO:0000259" key="1">
    <source>
        <dbReference type="Pfam" id="PF13480"/>
    </source>
</evidence>
<reference evidence="2 3" key="1">
    <citation type="submission" date="2013-09" db="EMBL/GenBank/DDBJ databases">
        <title>Genome sequencing of Arenimonas composti.</title>
        <authorList>
            <person name="Chen F."/>
            <person name="Wang G."/>
        </authorList>
    </citation>
    <scope>NUCLEOTIDE SEQUENCE [LARGE SCALE GENOMIC DNA]</scope>
    <source>
        <strain evidence="2 3">TR7-09</strain>
    </source>
</reference>
<dbReference type="SUPFAM" id="SSF55729">
    <property type="entry name" value="Acyl-CoA N-acyltransferases (Nat)"/>
    <property type="match status" value="1"/>
</dbReference>
<dbReference type="InterPro" id="IPR038740">
    <property type="entry name" value="BioF2-like_GNAT_dom"/>
</dbReference>
<dbReference type="RefSeq" id="WP_026816531.1">
    <property type="nucleotide sequence ID" value="NZ_AUFF01000002.1"/>
</dbReference>
<dbReference type="InterPro" id="IPR016181">
    <property type="entry name" value="Acyl_CoA_acyltransferase"/>
</dbReference>
<dbReference type="Gene3D" id="3.40.630.30">
    <property type="match status" value="1"/>
</dbReference>
<dbReference type="Proteomes" id="UP000029391">
    <property type="component" value="Unassembled WGS sequence"/>
</dbReference>
<dbReference type="AlphaFoldDB" id="A0A091BKC7"/>
<dbReference type="Pfam" id="PF13480">
    <property type="entry name" value="Acetyltransf_6"/>
    <property type="match status" value="1"/>
</dbReference>
<dbReference type="eggNOG" id="ENOG5031UBU">
    <property type="taxonomic scope" value="Bacteria"/>
</dbReference>